<accession>A0AB94IAR4</accession>
<dbReference type="Pfam" id="PF20249">
    <property type="entry name" value="VasX_N"/>
    <property type="match status" value="1"/>
</dbReference>
<keyword evidence="2" id="KW-0472">Membrane</keyword>
<gene>
    <name evidence="4" type="ORF">O970_08590</name>
</gene>
<dbReference type="RefSeq" id="WP_024496697.1">
    <property type="nucleotide sequence ID" value="NZ_AWGA01000076.1"/>
</dbReference>
<sequence>MTEKQCGCQTQGLAILPVRYTVIPTYLKRTSLAWASSSNVTAVPLDANYQYHVRAMRNGFLYVYLPNEIGSDKWQVYTIDDDGNLYKQNSPDEAQTPEELKQGGGFRCPNLKNNETHNKFITIPCPNQQNEVYLAFSEIPLDEKILKKHEQQPEKRMQKISTEQWKGQQQKSLDGITTATKHTIEQILDLDPNFDQQQLPYDHSDSIVTSYLIDNDEKPKKPSPIKFHYPEFLSYNRQGVNSNTQQGGNQPFGYDSKVLKKNTTTTLWTQQQGLSATLASTMDKYSTGYSPLIIAIDDPIGMAKELNGYYNEVYAKNDQYRQERAQEFDAYASYEYGIELLIHKEFADDFNFNYTNHPYFKRVMQEKKLPETEELPVFSTFNQLSVLIQEELYGKPYSKHYQYCTEMYDDFVAKRYRKEKYYEWERNYFLHGKNYSEYHIALESNNNKYPNYNFIDKRYIEYFDSPQSNRNEQNLTSYFKAEKFLGSYLESYRKKEDQYQQDKIDKINSIRKKYDKCLDTQTVNSLNQQYEKLQQEITTLAEQRAQQLVNWLRMSNFYLHIKDFDGDIWAPASDADPNEKWIDNQFEVEQAIADNELTGAAQQKIAEQLNLYGIYYSAVIDKCTSGLELTDIGKVNLKIWLQASNASKDNSDSMMVRALSNNSEMLLTDIQAMFEQIENAHHPVELSKVIATSKMGKIAAYYKKTQGFLNTVNNYHKELDKAKKVLKNHPDTLENIAKLGIKMPGNERLLKIFLSKPMLSVNNLAVRLGNIMFSPLNNSSAINKINHHACLMLNLSFLGLYKKAQQAILQAENNVSNAVVNSQWFKNALPKTQALPGGVVMRLTKKMRESDLKVKSEYVKQLHNKNRVISRVLDIKEAGLNAKILKATKEDIENFNITRSQSSKGFKDIRLAFIIAAFEIYNWLQIKDKTQGDHNDSFWSAEMIGASLAMSSATTELMYQFVKTVTGSNSVAAGRIKVMSGFFGAAAGLYVSCQKVIKSFEEDRKGNTCLAALNLLNGILYFINAGIGFAAAMNSHIPWLTSRITRRALAKGLSRELIARAIAIYTAQIMARRVILLGFGLWFGVISLLVEGLIWYISDNELESWIKFSALGAKNNDAKAYKNIIEQQDAFKAALKEMVGIDNSTVELDQQNQLTAKVNAAQQLDSEAEHDFNEFDALMLITNDLEGRHQAKLEALAIKNQPQQIYPLHPNAVVNFFQGIIN</sequence>
<keyword evidence="2" id="KW-0812">Transmembrane</keyword>
<protein>
    <recommendedName>
        <fullName evidence="3">Toxin VasX N-terminal region domain-containing protein</fullName>
    </recommendedName>
</protein>
<keyword evidence="1" id="KW-0175">Coiled coil</keyword>
<evidence type="ECO:0000313" key="5">
    <source>
        <dbReference type="Proteomes" id="UP000506160"/>
    </source>
</evidence>
<dbReference type="CDD" id="cd20707">
    <property type="entry name" value="MIX_III"/>
    <property type="match status" value="1"/>
</dbReference>
<keyword evidence="5" id="KW-1185">Reference proteome</keyword>
<evidence type="ECO:0000256" key="2">
    <source>
        <dbReference type="SAM" id="Phobius"/>
    </source>
</evidence>
<feature type="domain" description="Toxin VasX N-terminal region" evidence="3">
    <location>
        <begin position="6"/>
        <end position="165"/>
    </location>
</feature>
<evidence type="ECO:0000313" key="4">
    <source>
        <dbReference type="EMBL" id="TEA26495.1"/>
    </source>
</evidence>
<reference evidence="4 5" key="1">
    <citation type="journal article" date="2014" name="Appl. Environ. Microbiol.">
        <title>Genomic features of a bumble bee symbiont reflect its host environment.</title>
        <authorList>
            <person name="Martinson V.G."/>
            <person name="Magoc T."/>
            <person name="Koch H."/>
            <person name="Salzberg S.L."/>
            <person name="Moran N.A."/>
        </authorList>
    </citation>
    <scope>NUCLEOTIDE SEQUENCE [LARGE SCALE GENOMIC DNA]</scope>
    <source>
        <strain evidence="4 5">Bimp</strain>
    </source>
</reference>
<organism evidence="4 5">
    <name type="scientific">Candidatus Schmidhempelia bombi str. Bimp</name>
    <dbReference type="NCBI Taxonomy" id="1387197"/>
    <lineage>
        <taxon>Bacteria</taxon>
        <taxon>Pseudomonadati</taxon>
        <taxon>Pseudomonadota</taxon>
        <taxon>Gammaproteobacteria</taxon>
        <taxon>Orbales</taxon>
        <taxon>Orbaceae</taxon>
        <taxon>Candidatus Schmidhempelia</taxon>
    </lineage>
</organism>
<name>A0AB94IAR4_9GAMM</name>
<comment type="caution">
    <text evidence="4">The sequence shown here is derived from an EMBL/GenBank/DDBJ whole genome shotgun (WGS) entry which is preliminary data.</text>
</comment>
<dbReference type="InterPro" id="IPR046864">
    <property type="entry name" value="VasX_N"/>
</dbReference>
<dbReference type="Proteomes" id="UP000506160">
    <property type="component" value="Unassembled WGS sequence"/>
</dbReference>
<evidence type="ECO:0000256" key="1">
    <source>
        <dbReference type="SAM" id="Coils"/>
    </source>
</evidence>
<feature type="transmembrane region" description="Helical" evidence="2">
    <location>
        <begin position="1074"/>
        <end position="1097"/>
    </location>
</feature>
<dbReference type="AlphaFoldDB" id="A0AB94IAR4"/>
<dbReference type="InterPro" id="IPR048126">
    <property type="entry name" value="Toxin_VasX"/>
</dbReference>
<dbReference type="NCBIfam" id="NF041559">
    <property type="entry name" value="BTH_I2691_fam"/>
    <property type="match status" value="1"/>
</dbReference>
<feature type="transmembrane region" description="Helical" evidence="2">
    <location>
        <begin position="1019"/>
        <end position="1041"/>
    </location>
</feature>
<keyword evidence="2" id="KW-1133">Transmembrane helix</keyword>
<proteinExistence type="predicted"/>
<dbReference type="EMBL" id="AWGA01000076">
    <property type="protein sequence ID" value="TEA26495.1"/>
    <property type="molecule type" value="Genomic_DNA"/>
</dbReference>
<feature type="coiled-coil region" evidence="1">
    <location>
        <begin position="523"/>
        <end position="550"/>
    </location>
</feature>
<evidence type="ECO:0000259" key="3">
    <source>
        <dbReference type="Pfam" id="PF20249"/>
    </source>
</evidence>